<feature type="domain" description="Major facilitator superfamily (MFS) profile" evidence="8">
    <location>
        <begin position="43"/>
        <end position="433"/>
    </location>
</feature>
<feature type="transmembrane region" description="Helical" evidence="7">
    <location>
        <begin position="407"/>
        <end position="428"/>
    </location>
</feature>
<dbReference type="EMBL" id="BA000040">
    <property type="protein sequence ID" value="BAC48358.1"/>
    <property type="molecule type" value="Genomic_DNA"/>
</dbReference>
<keyword evidence="3 7" id="KW-0812">Transmembrane</keyword>
<evidence type="ECO:0000256" key="6">
    <source>
        <dbReference type="SAM" id="MobiDB-lite"/>
    </source>
</evidence>
<feature type="transmembrane region" description="Helical" evidence="7">
    <location>
        <begin position="138"/>
        <end position="158"/>
    </location>
</feature>
<dbReference type="OrthoDB" id="5412728at2"/>
<feature type="transmembrane region" description="Helical" evidence="7">
    <location>
        <begin position="371"/>
        <end position="395"/>
    </location>
</feature>
<reference evidence="10" key="1">
    <citation type="journal article" date="2002" name="DNA Res.">
        <title>Complete genomic sequence of nitrogen-fixing symbiotic bacterium Bradyrhizobium japonicum USDA110.</title>
        <authorList>
            <person name="Kaneko T."/>
            <person name="Nakamura Y."/>
            <person name="Sato S."/>
            <person name="Minamisawa K."/>
            <person name="Uchiumi T."/>
            <person name="Sasamoto S."/>
            <person name="Watanabe A."/>
            <person name="Idesawa K."/>
            <person name="Iriguchi M."/>
            <person name="Kawashima K."/>
            <person name="Kohara M."/>
            <person name="Matsumoto M."/>
            <person name="Shimpo S."/>
            <person name="Tsuruoka H."/>
            <person name="Wada T."/>
            <person name="Yamada M."/>
            <person name="Tabata S."/>
        </authorList>
    </citation>
    <scope>NUCLEOTIDE SEQUENCE [LARGE SCALE GENOMIC DNA]</scope>
    <source>
        <strain evidence="10">JCM 10833 / BCRC 13528 / IAM 13628 / NBRC 14792 / USDA 110</strain>
    </source>
</reference>
<keyword evidence="5 7" id="KW-0472">Membrane</keyword>
<dbReference type="InterPro" id="IPR036259">
    <property type="entry name" value="MFS_trans_sf"/>
</dbReference>
<feature type="transmembrane region" description="Helical" evidence="7">
    <location>
        <begin position="81"/>
        <end position="98"/>
    </location>
</feature>
<feature type="transmembrane region" description="Helical" evidence="7">
    <location>
        <begin position="197"/>
        <end position="218"/>
    </location>
</feature>
<dbReference type="AlphaFoldDB" id="Q89QN1"/>
<dbReference type="InParanoid" id="Q89QN1"/>
<evidence type="ECO:0000313" key="10">
    <source>
        <dbReference type="Proteomes" id="UP000002526"/>
    </source>
</evidence>
<feature type="transmembrane region" description="Helical" evidence="7">
    <location>
        <begin position="279"/>
        <end position="300"/>
    </location>
</feature>
<dbReference type="PROSITE" id="PS50850">
    <property type="entry name" value="MFS"/>
    <property type="match status" value="1"/>
</dbReference>
<dbReference type="Proteomes" id="UP000002526">
    <property type="component" value="Chromosome"/>
</dbReference>
<dbReference type="Gene3D" id="1.20.1250.20">
    <property type="entry name" value="MFS general substrate transporter like domains"/>
    <property type="match status" value="1"/>
</dbReference>
<protein>
    <submittedName>
        <fullName evidence="9">Blr3093 protein</fullName>
    </submittedName>
</protein>
<dbReference type="InterPro" id="IPR050189">
    <property type="entry name" value="MFS_Efflux_Transporters"/>
</dbReference>
<dbReference type="InterPro" id="IPR011701">
    <property type="entry name" value="MFS"/>
</dbReference>
<evidence type="ECO:0000256" key="3">
    <source>
        <dbReference type="ARBA" id="ARBA00022692"/>
    </source>
</evidence>
<dbReference type="SUPFAM" id="SSF103473">
    <property type="entry name" value="MFS general substrate transporter"/>
    <property type="match status" value="1"/>
</dbReference>
<proteinExistence type="predicted"/>
<dbReference type="PANTHER" id="PTHR43124">
    <property type="entry name" value="PURINE EFFLUX PUMP PBUE"/>
    <property type="match status" value="1"/>
</dbReference>
<dbReference type="GO" id="GO:0016020">
    <property type="term" value="C:membrane"/>
    <property type="evidence" value="ECO:0000318"/>
    <property type="project" value="GO_Central"/>
</dbReference>
<feature type="transmembrane region" description="Helical" evidence="7">
    <location>
        <begin position="43"/>
        <end position="61"/>
    </location>
</feature>
<feature type="region of interest" description="Disordered" evidence="6">
    <location>
        <begin position="1"/>
        <end position="25"/>
    </location>
</feature>
<keyword evidence="2" id="KW-1003">Cell membrane</keyword>
<feature type="transmembrane region" description="Helical" evidence="7">
    <location>
        <begin position="312"/>
        <end position="329"/>
    </location>
</feature>
<feature type="transmembrane region" description="Helical" evidence="7">
    <location>
        <begin position="170"/>
        <end position="191"/>
    </location>
</feature>
<dbReference type="KEGG" id="bja:blr3093"/>
<name>Q89QN1_BRADU</name>
<feature type="transmembrane region" description="Helical" evidence="7">
    <location>
        <begin position="110"/>
        <end position="132"/>
    </location>
</feature>
<feature type="transmembrane region" description="Helical" evidence="7">
    <location>
        <begin position="242"/>
        <end position="259"/>
    </location>
</feature>
<dbReference type="GO" id="GO:0005886">
    <property type="term" value="C:plasma membrane"/>
    <property type="evidence" value="ECO:0007669"/>
    <property type="project" value="UniProtKB-SubCell"/>
</dbReference>
<evidence type="ECO:0000256" key="4">
    <source>
        <dbReference type="ARBA" id="ARBA00022989"/>
    </source>
</evidence>
<dbReference type="STRING" id="224911.AAV28_12485"/>
<dbReference type="HOGENOM" id="CLU_056365_1_0_5"/>
<evidence type="ECO:0000256" key="2">
    <source>
        <dbReference type="ARBA" id="ARBA00022475"/>
    </source>
</evidence>
<dbReference type="InterPro" id="IPR020846">
    <property type="entry name" value="MFS_dom"/>
</dbReference>
<dbReference type="PATRIC" id="fig|224911.5.peg.3078"/>
<evidence type="ECO:0000256" key="1">
    <source>
        <dbReference type="ARBA" id="ARBA00004651"/>
    </source>
</evidence>
<keyword evidence="10" id="KW-1185">Reference proteome</keyword>
<dbReference type="GO" id="GO:0022857">
    <property type="term" value="F:transmembrane transporter activity"/>
    <property type="evidence" value="ECO:0000318"/>
    <property type="project" value="GO_Central"/>
</dbReference>
<dbReference type="eggNOG" id="COG2814">
    <property type="taxonomic scope" value="Bacteria"/>
</dbReference>
<evidence type="ECO:0000256" key="5">
    <source>
        <dbReference type="ARBA" id="ARBA00023136"/>
    </source>
</evidence>
<keyword evidence="4 7" id="KW-1133">Transmembrane helix</keyword>
<gene>
    <name evidence="9" type="ordered locus">blr3093</name>
</gene>
<sequence length="448" mass="46388">MAVHEALRSAPARRKTGARHPANPGAVFPAMEGKIRSLSGRSLIAVMCIGQVGNLLPHVTLSANLAQHLMPAWGLSAAEGGLMASGYAFGYMLAVPVLTTLTDRIDARLVLLWGSIVSGLATAAFGMFAQGFWSGTAIWSLAGLGFAGAYMPGLKALTDRLPAGDTSRAVTLYTSSFSVGVGLSFLVAQLIADRWGWRTAFLVTGFGPVAMVGACLLIDPRRPVPKAGRLLNFAPVFANREALGYILGYGAHCFELYGIRTWLVGFWTFVVAHQGAPAWLSPVVLSFCFAVISMPASILGNEAALKFGRHRAITIVMIASACVALVIGLNATAPAWLLALLLLLYGLTVPADSGALTAGMSAAAASEHRGATLALHSTVGFGLSAVGAWGTGAALDAAGGPQSATGWLLAFIVLAAGIALGPLALLWARSGADGGRKRTIKRAGLERL</sequence>
<accession>Q89QN1</accession>
<feature type="transmembrane region" description="Helical" evidence="7">
    <location>
        <begin position="335"/>
        <end position="359"/>
    </location>
</feature>
<dbReference type="Pfam" id="PF07690">
    <property type="entry name" value="MFS_1"/>
    <property type="match status" value="1"/>
</dbReference>
<dbReference type="EnsemblBacteria" id="BAC48358">
    <property type="protein sequence ID" value="BAC48358"/>
    <property type="gene ID" value="BAC48358"/>
</dbReference>
<dbReference type="PANTHER" id="PTHR43124:SF3">
    <property type="entry name" value="CHLORAMPHENICOL EFFLUX PUMP RV0191"/>
    <property type="match status" value="1"/>
</dbReference>
<evidence type="ECO:0000313" key="9">
    <source>
        <dbReference type="EMBL" id="BAC48358.1"/>
    </source>
</evidence>
<comment type="subcellular location">
    <subcellularLocation>
        <location evidence="1">Cell membrane</location>
        <topology evidence="1">Multi-pass membrane protein</topology>
    </subcellularLocation>
</comment>
<evidence type="ECO:0000259" key="8">
    <source>
        <dbReference type="PROSITE" id="PS50850"/>
    </source>
</evidence>
<organism evidence="9 10">
    <name type="scientific">Bradyrhizobium diazoefficiens (strain JCM 10833 / BCRC 13528 / IAM 13628 / NBRC 14792 / USDA 110)</name>
    <dbReference type="NCBI Taxonomy" id="224911"/>
    <lineage>
        <taxon>Bacteria</taxon>
        <taxon>Pseudomonadati</taxon>
        <taxon>Pseudomonadota</taxon>
        <taxon>Alphaproteobacteria</taxon>
        <taxon>Hyphomicrobiales</taxon>
        <taxon>Nitrobacteraceae</taxon>
        <taxon>Bradyrhizobium</taxon>
    </lineage>
</organism>
<evidence type="ECO:0000256" key="7">
    <source>
        <dbReference type="SAM" id="Phobius"/>
    </source>
</evidence>